<dbReference type="InterPro" id="IPR001227">
    <property type="entry name" value="Ac_transferase_dom_sf"/>
</dbReference>
<keyword evidence="1 4" id="KW-0808">Transferase</keyword>
<sequence length="313" mass="34168">MSKTAFVFPGQGAQYVGMGKEITENFSVAKEVYQEASDYLGYNMNKLCFEGPNEELVKTENTQPAILTTTIALLRVLENEGIKSDITAGLSLGEYASLVKSKVIDFKDAVRIVKKRGKYMQEAVPQGIGTMAAILGLDKEKLQKSIEECRHYGVVETANYNSPGQIVISGEVEAVKNAVKKAVEYGAKKAVILPVSAPFHCSLLKPAGERLEKELLKYSFNTPQVGVVTNVDAKLLKDKEAVVPSLVKQVSQSVLWQDSVEYIINEGIDTFIEIGPGKSLSGFIKKIAKSLNAQISIKNIEDVNSFKALINSL</sequence>
<comment type="catalytic activity">
    <reaction evidence="3 4">
        <text>holo-[ACP] + malonyl-CoA = malonyl-[ACP] + CoA</text>
        <dbReference type="Rhea" id="RHEA:41792"/>
        <dbReference type="Rhea" id="RHEA-COMP:9623"/>
        <dbReference type="Rhea" id="RHEA-COMP:9685"/>
        <dbReference type="ChEBI" id="CHEBI:57287"/>
        <dbReference type="ChEBI" id="CHEBI:57384"/>
        <dbReference type="ChEBI" id="CHEBI:64479"/>
        <dbReference type="ChEBI" id="CHEBI:78449"/>
        <dbReference type="EC" id="2.3.1.39"/>
    </reaction>
</comment>
<dbReference type="FunFam" id="3.30.70.250:FF:000001">
    <property type="entry name" value="Malonyl CoA-acyl carrier protein transacylase"/>
    <property type="match status" value="1"/>
</dbReference>
<evidence type="ECO:0000256" key="5">
    <source>
        <dbReference type="PIRSR" id="PIRSR000446-1"/>
    </source>
</evidence>
<dbReference type="InterPro" id="IPR014043">
    <property type="entry name" value="Acyl_transferase_dom"/>
</dbReference>
<dbReference type="Gene3D" id="3.40.366.10">
    <property type="entry name" value="Malonyl-Coenzyme A Acyl Carrier Protein, domain 2"/>
    <property type="match status" value="1"/>
</dbReference>
<dbReference type="InterPro" id="IPR050858">
    <property type="entry name" value="Mal-CoA-ACP_Trans/PKS_FabD"/>
</dbReference>
<dbReference type="InterPro" id="IPR004410">
    <property type="entry name" value="Malonyl_CoA-ACP_transAc_FabD"/>
</dbReference>
<dbReference type="EMBL" id="WBZC01000023">
    <property type="protein sequence ID" value="KAB3535203.1"/>
    <property type="molecule type" value="Genomic_DNA"/>
</dbReference>
<dbReference type="PANTHER" id="PTHR42681">
    <property type="entry name" value="MALONYL-COA-ACYL CARRIER PROTEIN TRANSACYLASE, MITOCHONDRIAL"/>
    <property type="match status" value="1"/>
</dbReference>
<feature type="domain" description="Malonyl-CoA:ACP transacylase (MAT)" evidence="6">
    <location>
        <begin position="7"/>
        <end position="300"/>
    </location>
</feature>
<dbReference type="Gene3D" id="3.30.70.250">
    <property type="entry name" value="Malonyl-CoA ACP transacylase, ACP-binding"/>
    <property type="match status" value="1"/>
</dbReference>
<feature type="active site" evidence="5">
    <location>
        <position position="91"/>
    </location>
</feature>
<protein>
    <recommendedName>
        <fullName evidence="4">Malonyl CoA-acyl carrier protein transacylase</fullName>
        <ecNumber evidence="4">2.3.1.39</ecNumber>
    </recommendedName>
</protein>
<evidence type="ECO:0000313" key="8">
    <source>
        <dbReference type="Proteomes" id="UP000432715"/>
    </source>
</evidence>
<dbReference type="EC" id="2.3.1.39" evidence="4"/>
<comment type="caution">
    <text evidence="7">The sequence shown here is derived from an EMBL/GenBank/DDBJ whole genome shotgun (WGS) entry which is preliminary data.</text>
</comment>
<dbReference type="AlphaFoldDB" id="A0A6I0F8R9"/>
<dbReference type="Pfam" id="PF00698">
    <property type="entry name" value="Acyl_transf_1"/>
    <property type="match status" value="1"/>
</dbReference>
<feature type="active site" evidence="5">
    <location>
        <position position="200"/>
    </location>
</feature>
<evidence type="ECO:0000256" key="2">
    <source>
        <dbReference type="ARBA" id="ARBA00023315"/>
    </source>
</evidence>
<comment type="similarity">
    <text evidence="4">Belongs to the fabD family.</text>
</comment>
<dbReference type="OrthoDB" id="9805460at2"/>
<proteinExistence type="inferred from homology"/>
<dbReference type="NCBIfam" id="TIGR00128">
    <property type="entry name" value="fabD"/>
    <property type="match status" value="1"/>
</dbReference>
<dbReference type="PIRSF" id="PIRSF000446">
    <property type="entry name" value="Mct"/>
    <property type="match status" value="1"/>
</dbReference>
<evidence type="ECO:0000256" key="4">
    <source>
        <dbReference type="PIRNR" id="PIRNR000446"/>
    </source>
</evidence>
<dbReference type="PANTHER" id="PTHR42681:SF1">
    <property type="entry name" value="MALONYL-COA-ACYL CARRIER PROTEIN TRANSACYLASE, MITOCHONDRIAL"/>
    <property type="match status" value="1"/>
</dbReference>
<evidence type="ECO:0000256" key="3">
    <source>
        <dbReference type="ARBA" id="ARBA00048462"/>
    </source>
</evidence>
<dbReference type="SUPFAM" id="SSF52151">
    <property type="entry name" value="FabD/lysophospholipase-like"/>
    <property type="match status" value="1"/>
</dbReference>
<dbReference type="GO" id="GO:0004314">
    <property type="term" value="F:[acyl-carrier-protein] S-malonyltransferase activity"/>
    <property type="evidence" value="ECO:0007669"/>
    <property type="project" value="UniProtKB-EC"/>
</dbReference>
<name>A0A6I0F8R9_9FIRM</name>
<dbReference type="GO" id="GO:0006633">
    <property type="term" value="P:fatty acid biosynthetic process"/>
    <property type="evidence" value="ECO:0007669"/>
    <property type="project" value="TreeGrafter"/>
</dbReference>
<organism evidence="7 8">
    <name type="scientific">Alkaliphilus pronyensis</name>
    <dbReference type="NCBI Taxonomy" id="1482732"/>
    <lineage>
        <taxon>Bacteria</taxon>
        <taxon>Bacillati</taxon>
        <taxon>Bacillota</taxon>
        <taxon>Clostridia</taxon>
        <taxon>Peptostreptococcales</taxon>
        <taxon>Natronincolaceae</taxon>
        <taxon>Alkaliphilus</taxon>
    </lineage>
</organism>
<dbReference type="SMART" id="SM00827">
    <property type="entry name" value="PKS_AT"/>
    <property type="match status" value="1"/>
</dbReference>
<dbReference type="SUPFAM" id="SSF55048">
    <property type="entry name" value="Probable ACP-binding domain of malonyl-CoA ACP transacylase"/>
    <property type="match status" value="1"/>
</dbReference>
<gene>
    <name evidence="7" type="primary">fabD</name>
    <name evidence="7" type="ORF">F8154_07115</name>
</gene>
<evidence type="ECO:0000259" key="6">
    <source>
        <dbReference type="SMART" id="SM00827"/>
    </source>
</evidence>
<reference evidence="7 8" key="1">
    <citation type="submission" date="2019-10" db="EMBL/GenBank/DDBJ databases">
        <title>Alkaliphilus serpentinus sp. nov. and Alkaliphilus pronyensis sp. nov., two novel anaerobic alkaliphilic species isolated from the serpentinized-hosted hydrothermal field of the Prony Bay (New Caledonia).</title>
        <authorList>
            <person name="Postec A."/>
        </authorList>
    </citation>
    <scope>NUCLEOTIDE SEQUENCE [LARGE SCALE GENOMIC DNA]</scope>
    <source>
        <strain evidence="7 8">LacV</strain>
    </source>
</reference>
<dbReference type="InterPro" id="IPR016036">
    <property type="entry name" value="Malonyl_transacylase_ACP-bd"/>
</dbReference>
<dbReference type="RefSeq" id="WP_151860919.1">
    <property type="nucleotide sequence ID" value="NZ_WBZC01000023.1"/>
</dbReference>
<dbReference type="Proteomes" id="UP000432715">
    <property type="component" value="Unassembled WGS sequence"/>
</dbReference>
<evidence type="ECO:0000256" key="1">
    <source>
        <dbReference type="ARBA" id="ARBA00022679"/>
    </source>
</evidence>
<dbReference type="InterPro" id="IPR024925">
    <property type="entry name" value="Malonyl_CoA-ACP_transAc"/>
</dbReference>
<dbReference type="InterPro" id="IPR016035">
    <property type="entry name" value="Acyl_Trfase/lysoPLipase"/>
</dbReference>
<keyword evidence="2 4" id="KW-0012">Acyltransferase</keyword>
<keyword evidence="8" id="KW-1185">Reference proteome</keyword>
<dbReference type="GO" id="GO:0005829">
    <property type="term" value="C:cytosol"/>
    <property type="evidence" value="ECO:0007669"/>
    <property type="project" value="TreeGrafter"/>
</dbReference>
<accession>A0A6I0F8R9</accession>
<evidence type="ECO:0000313" key="7">
    <source>
        <dbReference type="EMBL" id="KAB3535203.1"/>
    </source>
</evidence>